<gene>
    <name evidence="1" type="ORF">VTL71DRAFT_10401</name>
</gene>
<sequence length="286" mass="31924">MLTFDFLKILLTPAGFTPFWRCVGSPIEPSSFVFFIVAHFTGHHRPLAVISHIGTPEPDDTLRGTPLLAACDRLVTIFSNKANHQLIQAEIAIAATYYIRTPNSTVIELPYIQEPFKTWTPSLRQRPWDRGRVQEFPFVAACLLQGVGFDPLEGTTHQAHFEPLSTVYRDTCAHWEWCFSCAPMKWAASEQEIKVQRTTAGGNFALESGGEYRVAEQSHPRTVLSAEEYMVKNRAGTALIESHAEVTQLLAQIPLVELSALDCIWPVESKEKAGRAIGRNQDESVG</sequence>
<keyword evidence="2" id="KW-1185">Reference proteome</keyword>
<proteinExistence type="predicted"/>
<name>A0ABR4CTF8_9HELO</name>
<accession>A0ABR4CTF8</accession>
<organism evidence="1 2">
    <name type="scientific">Oculimacula yallundae</name>
    <dbReference type="NCBI Taxonomy" id="86028"/>
    <lineage>
        <taxon>Eukaryota</taxon>
        <taxon>Fungi</taxon>
        <taxon>Dikarya</taxon>
        <taxon>Ascomycota</taxon>
        <taxon>Pezizomycotina</taxon>
        <taxon>Leotiomycetes</taxon>
        <taxon>Helotiales</taxon>
        <taxon>Ploettnerulaceae</taxon>
        <taxon>Oculimacula</taxon>
    </lineage>
</organism>
<dbReference type="EMBL" id="JAZHXI010000003">
    <property type="protein sequence ID" value="KAL2073077.1"/>
    <property type="molecule type" value="Genomic_DNA"/>
</dbReference>
<evidence type="ECO:0000313" key="1">
    <source>
        <dbReference type="EMBL" id="KAL2073077.1"/>
    </source>
</evidence>
<dbReference type="Proteomes" id="UP001595075">
    <property type="component" value="Unassembled WGS sequence"/>
</dbReference>
<evidence type="ECO:0000313" key="2">
    <source>
        <dbReference type="Proteomes" id="UP001595075"/>
    </source>
</evidence>
<comment type="caution">
    <text evidence="1">The sequence shown here is derived from an EMBL/GenBank/DDBJ whole genome shotgun (WGS) entry which is preliminary data.</text>
</comment>
<reference evidence="1 2" key="1">
    <citation type="journal article" date="2024" name="Commun. Biol.">
        <title>Comparative genomic analysis of thermophilic fungi reveals convergent evolutionary adaptations and gene losses.</title>
        <authorList>
            <person name="Steindorff A.S."/>
            <person name="Aguilar-Pontes M.V."/>
            <person name="Robinson A.J."/>
            <person name="Andreopoulos B."/>
            <person name="LaButti K."/>
            <person name="Kuo A."/>
            <person name="Mondo S."/>
            <person name="Riley R."/>
            <person name="Otillar R."/>
            <person name="Haridas S."/>
            <person name="Lipzen A."/>
            <person name="Grimwood J."/>
            <person name="Schmutz J."/>
            <person name="Clum A."/>
            <person name="Reid I.D."/>
            <person name="Moisan M.C."/>
            <person name="Butler G."/>
            <person name="Nguyen T.T.M."/>
            <person name="Dewar K."/>
            <person name="Conant G."/>
            <person name="Drula E."/>
            <person name="Henrissat B."/>
            <person name="Hansel C."/>
            <person name="Singer S."/>
            <person name="Hutchinson M.I."/>
            <person name="de Vries R.P."/>
            <person name="Natvig D.O."/>
            <person name="Powell A.J."/>
            <person name="Tsang A."/>
            <person name="Grigoriev I.V."/>
        </authorList>
    </citation>
    <scope>NUCLEOTIDE SEQUENCE [LARGE SCALE GENOMIC DNA]</scope>
    <source>
        <strain evidence="1 2">CBS 494.80</strain>
    </source>
</reference>
<protein>
    <submittedName>
        <fullName evidence="1">Uncharacterized protein</fullName>
    </submittedName>
</protein>